<evidence type="ECO:0000256" key="3">
    <source>
        <dbReference type="ARBA" id="ARBA00022448"/>
    </source>
</evidence>
<dbReference type="VEuPathDB" id="FungiDB:SI65_06693"/>
<dbReference type="GO" id="GO:0006886">
    <property type="term" value="P:intracellular protein transport"/>
    <property type="evidence" value="ECO:0007669"/>
    <property type="project" value="InterPro"/>
</dbReference>
<dbReference type="EMBL" id="JXNT01000007">
    <property type="protein sequence ID" value="ODM17905.1"/>
    <property type="molecule type" value="Genomic_DNA"/>
</dbReference>
<evidence type="ECO:0000259" key="7">
    <source>
        <dbReference type="Pfam" id="PF01602"/>
    </source>
</evidence>
<dbReference type="AlphaFoldDB" id="A0A1E3BAC1"/>
<keyword evidence="5" id="KW-0472">Membrane</keyword>
<dbReference type="PANTHER" id="PTHR11134">
    <property type="entry name" value="ADAPTOR COMPLEX SUBUNIT BETA FAMILY MEMBER"/>
    <property type="match status" value="1"/>
</dbReference>
<dbReference type="GO" id="GO:0016192">
    <property type="term" value="P:vesicle-mediated transport"/>
    <property type="evidence" value="ECO:0007669"/>
    <property type="project" value="InterPro"/>
</dbReference>
<dbReference type="OrthoDB" id="10254310at2759"/>
<feature type="compositionally biased region" description="Acidic residues" evidence="6">
    <location>
        <begin position="758"/>
        <end position="816"/>
    </location>
</feature>
<comment type="similarity">
    <text evidence="2">Belongs to the adaptor complexes large subunit family.</text>
</comment>
<evidence type="ECO:0000313" key="8">
    <source>
        <dbReference type="EMBL" id="ODM17905.1"/>
    </source>
</evidence>
<dbReference type="GO" id="GO:0012505">
    <property type="term" value="C:endomembrane system"/>
    <property type="evidence" value="ECO:0007669"/>
    <property type="project" value="UniProtKB-SubCell"/>
</dbReference>
<protein>
    <recommendedName>
        <fullName evidence="7">Clathrin/coatomer adaptor adaptin-like N-terminal domain-containing protein</fullName>
    </recommendedName>
</protein>
<dbReference type="STRING" id="573508.A0A1E3BAC1"/>
<keyword evidence="3" id="KW-0813">Transport</keyword>
<dbReference type="InterPro" id="IPR011989">
    <property type="entry name" value="ARM-like"/>
</dbReference>
<accession>A0A1E3BAC1</accession>
<name>A0A1E3BAC1_ASPCR</name>
<evidence type="ECO:0000313" key="9">
    <source>
        <dbReference type="Proteomes" id="UP000094569"/>
    </source>
</evidence>
<evidence type="ECO:0000256" key="2">
    <source>
        <dbReference type="ARBA" id="ARBA00006613"/>
    </source>
</evidence>
<dbReference type="SUPFAM" id="SSF48371">
    <property type="entry name" value="ARM repeat"/>
    <property type="match status" value="1"/>
</dbReference>
<evidence type="ECO:0000256" key="6">
    <source>
        <dbReference type="SAM" id="MobiDB-lite"/>
    </source>
</evidence>
<gene>
    <name evidence="8" type="ORF">SI65_06693</name>
</gene>
<feature type="region of interest" description="Disordered" evidence="6">
    <location>
        <begin position="24"/>
        <end position="43"/>
    </location>
</feature>
<feature type="region of interest" description="Disordered" evidence="6">
    <location>
        <begin position="575"/>
        <end position="599"/>
    </location>
</feature>
<feature type="domain" description="Clathrin/coatomer adaptor adaptin-like N-terminal" evidence="7">
    <location>
        <begin position="42"/>
        <end position="634"/>
    </location>
</feature>
<evidence type="ECO:0000256" key="1">
    <source>
        <dbReference type="ARBA" id="ARBA00004308"/>
    </source>
</evidence>
<feature type="compositionally biased region" description="Polar residues" evidence="6">
    <location>
        <begin position="820"/>
        <end position="837"/>
    </location>
</feature>
<proteinExistence type="inferred from homology"/>
<sequence>METISRISSMLETARELTLEAAQSATSNRTSNLNPSSRNSNVPHIKKLLDSRHEKEVLDGLRKVISSMYEDPELSLEFFSAVVKNAASTSFEVKKLVYVYLVHHAEAEPDLALLSINAIQKSLTDTNPQVRAMALRTMSGISVPVINQIVCLAIKRGVGDMSPHVRKAAALAIPKCYRLEPNTLSQLIGYISTLLGDSQYFVAGPAVAAFLEVCPDRIDLVHKHYRSLVKKLVDMDEWSQLATLRLLTSYARKCFPPKTQKVKRAVTEGESKGFYDDEEVAKGQDDGEEYEVPVLDPDLEVFLRTSKSLLQNRNSAVVLSVVRSFAYLAPPEYLDSAVGPLVALLRSPQDIQHIALYNIVSVALRHPKPFAKYVSHYLVHSTDPPHIWRLKLEILTIIFPHCGLHLKSVIVSELEHFSRSTDRELVRESVRAIGRCAQSDTRTANHCLRVLLNQITSFDDTLVSESLTVIRHLIQHDPASHERTVIQLVKYLGSTTCPDARATIVWLVGEFAGVEPERNVAPDVLRLLVKGFSDEPELVKQQIVLLGAKVYLHHLLRNPPKEQPPPVQKVEQYSNEWTDDQEKQQEQGEGEEQPQEEQEDNITILWRYILLLARYDTSYDLRDRARLYKALLASPTTLPLANLLLLAPKPVPHAPSPSETRKELLIGSATLVLGPDAGFHGLKGYEKLPDWVAPGDEPDHGLRDQGVVKPEVSEGAALTAGERLDRALKEHESVAAAKRQNGRMQGPMPTKQKSLNEWLEDEEEESETETEEETESEEETGSEEEEEEEDDEEEETDSEEEDEEEEEEEEETDSEDNREGQQLLTQRATQPGPSRGL</sequence>
<feature type="compositionally biased region" description="Polar residues" evidence="6">
    <location>
        <begin position="24"/>
        <end position="42"/>
    </location>
</feature>
<keyword evidence="9" id="KW-1185">Reference proteome</keyword>
<evidence type="ECO:0000256" key="5">
    <source>
        <dbReference type="ARBA" id="ARBA00023136"/>
    </source>
</evidence>
<feature type="compositionally biased region" description="Acidic residues" evidence="6">
    <location>
        <begin position="588"/>
        <end position="599"/>
    </location>
</feature>
<dbReference type="GO" id="GO:0030123">
    <property type="term" value="C:AP-3 adaptor complex"/>
    <property type="evidence" value="ECO:0007669"/>
    <property type="project" value="InterPro"/>
</dbReference>
<dbReference type="Gene3D" id="1.25.10.10">
    <property type="entry name" value="Leucine-rich Repeat Variant"/>
    <property type="match status" value="1"/>
</dbReference>
<dbReference type="Pfam" id="PF01602">
    <property type="entry name" value="Adaptin_N"/>
    <property type="match status" value="1"/>
</dbReference>
<comment type="subcellular location">
    <subcellularLocation>
        <location evidence="1">Endomembrane system</location>
    </subcellularLocation>
</comment>
<keyword evidence="4" id="KW-0653">Protein transport</keyword>
<dbReference type="InterPro" id="IPR026739">
    <property type="entry name" value="AP_beta"/>
</dbReference>
<dbReference type="PIRSF" id="PIRSF037096">
    <property type="entry name" value="AP3_complex_beta"/>
    <property type="match status" value="1"/>
</dbReference>
<comment type="caution">
    <text evidence="8">The sequence shown here is derived from an EMBL/GenBank/DDBJ whole genome shotgun (WGS) entry which is preliminary data.</text>
</comment>
<evidence type="ECO:0000256" key="4">
    <source>
        <dbReference type="ARBA" id="ARBA00022927"/>
    </source>
</evidence>
<dbReference type="Proteomes" id="UP000094569">
    <property type="component" value="Unassembled WGS sequence"/>
</dbReference>
<dbReference type="InterPro" id="IPR002553">
    <property type="entry name" value="Clathrin/coatomer_adapt-like_N"/>
</dbReference>
<reference evidence="8 9" key="1">
    <citation type="journal article" date="2016" name="BMC Genomics">
        <title>Comparative genomic and transcriptomic analyses of the Fuzhuan brick tea-fermentation fungus Aspergillus cristatus.</title>
        <authorList>
            <person name="Ge Y."/>
            <person name="Wang Y."/>
            <person name="Liu Y."/>
            <person name="Tan Y."/>
            <person name="Ren X."/>
            <person name="Zhang X."/>
            <person name="Hyde K.D."/>
            <person name="Liu Y."/>
            <person name="Liu Z."/>
        </authorList>
    </citation>
    <scope>NUCLEOTIDE SEQUENCE [LARGE SCALE GENOMIC DNA]</scope>
    <source>
        <strain evidence="8 9">GZAAS20.1005</strain>
    </source>
</reference>
<feature type="region of interest" description="Disordered" evidence="6">
    <location>
        <begin position="736"/>
        <end position="837"/>
    </location>
</feature>
<dbReference type="InterPro" id="IPR026740">
    <property type="entry name" value="AP3_beta"/>
</dbReference>
<organism evidence="8 9">
    <name type="scientific">Aspergillus cristatus</name>
    <name type="common">Chinese Fuzhuan brick tea-fermentation fungus</name>
    <name type="synonym">Eurotium cristatum</name>
    <dbReference type="NCBI Taxonomy" id="573508"/>
    <lineage>
        <taxon>Eukaryota</taxon>
        <taxon>Fungi</taxon>
        <taxon>Dikarya</taxon>
        <taxon>Ascomycota</taxon>
        <taxon>Pezizomycotina</taxon>
        <taxon>Eurotiomycetes</taxon>
        <taxon>Eurotiomycetidae</taxon>
        <taxon>Eurotiales</taxon>
        <taxon>Aspergillaceae</taxon>
        <taxon>Aspergillus</taxon>
        <taxon>Aspergillus subgen. Aspergillus</taxon>
    </lineage>
</organism>
<dbReference type="InterPro" id="IPR016024">
    <property type="entry name" value="ARM-type_fold"/>
</dbReference>